<dbReference type="EMBL" id="FOCF01000001">
    <property type="protein sequence ID" value="SEM55183.1"/>
    <property type="molecule type" value="Genomic_DNA"/>
</dbReference>
<dbReference type="AlphaFoldDB" id="A0A1H7ZAA9"/>
<sequence>MADPGIVRRLVEDGQDREAAIAQVDAVFAAILAQLRDGRSVSLPSIGTLKAPEATVKAPFPAGAMRRQRKASLRSAQVIEAGEPFVPAGDRPTRRYFGHGIMA</sequence>
<reference evidence="2" key="1">
    <citation type="submission" date="2016-10" db="EMBL/GenBank/DDBJ databases">
        <authorList>
            <person name="Varghese N."/>
            <person name="Submissions S."/>
        </authorList>
    </citation>
    <scope>NUCLEOTIDE SEQUENCE [LARGE SCALE GENOMIC DNA]</scope>
    <source>
        <strain evidence="2">S6-262</strain>
    </source>
</reference>
<proteinExistence type="predicted"/>
<name>A0A1H7ZAA9_9SPHN</name>
<organism evidence="1 2">
    <name type="scientific">Sphingomonas gellani</name>
    <dbReference type="NCBI Taxonomy" id="1166340"/>
    <lineage>
        <taxon>Bacteria</taxon>
        <taxon>Pseudomonadati</taxon>
        <taxon>Pseudomonadota</taxon>
        <taxon>Alphaproteobacteria</taxon>
        <taxon>Sphingomonadales</taxon>
        <taxon>Sphingomonadaceae</taxon>
        <taxon>Sphingomonas</taxon>
    </lineage>
</organism>
<accession>A0A1H7ZAA9</accession>
<evidence type="ECO:0000313" key="1">
    <source>
        <dbReference type="EMBL" id="SEM55183.1"/>
    </source>
</evidence>
<protein>
    <submittedName>
        <fullName evidence="1">Uncharacterized protein</fullName>
    </submittedName>
</protein>
<dbReference type="STRING" id="1166340.SAMN05192583_0598"/>
<dbReference type="Proteomes" id="UP000199206">
    <property type="component" value="Unassembled WGS sequence"/>
</dbReference>
<gene>
    <name evidence="1" type="ORF">SAMN05192583_0598</name>
</gene>
<dbReference type="RefSeq" id="WP_093663935.1">
    <property type="nucleotide sequence ID" value="NZ_FOCF01000001.1"/>
</dbReference>
<keyword evidence="2" id="KW-1185">Reference proteome</keyword>
<evidence type="ECO:0000313" key="2">
    <source>
        <dbReference type="Proteomes" id="UP000199206"/>
    </source>
</evidence>